<feature type="binding site" evidence="15">
    <location>
        <position position="367"/>
    </location>
    <ligand>
        <name>L-glutamate</name>
        <dbReference type="ChEBI" id="CHEBI:29985"/>
    </ligand>
</feature>
<dbReference type="FunFam" id="3.30.590.10:FF:000001">
    <property type="entry name" value="Glutamine synthetase"/>
    <property type="match status" value="1"/>
</dbReference>
<feature type="binding site" evidence="16">
    <location>
        <begin position="230"/>
        <end position="232"/>
    </location>
    <ligand>
        <name>ATP</name>
        <dbReference type="ChEBI" id="CHEBI:30616"/>
    </ligand>
</feature>
<evidence type="ECO:0000256" key="5">
    <source>
        <dbReference type="ARBA" id="ARBA00021364"/>
    </source>
</evidence>
<evidence type="ECO:0000256" key="6">
    <source>
        <dbReference type="ARBA" id="ARBA00022490"/>
    </source>
</evidence>
<evidence type="ECO:0000256" key="1">
    <source>
        <dbReference type="ARBA" id="ARBA00004496"/>
    </source>
</evidence>
<evidence type="ECO:0000313" key="25">
    <source>
        <dbReference type="EMBL" id="RUS93539.1"/>
    </source>
</evidence>
<feature type="binding site" evidence="17">
    <location>
        <position position="365"/>
    </location>
    <ligand>
        <name>Mg(2+)</name>
        <dbReference type="ChEBI" id="CHEBI:18420"/>
        <label>1</label>
    </ligand>
</feature>
<dbReference type="SUPFAM" id="SSF54368">
    <property type="entry name" value="Glutamine synthetase, N-terminal domain"/>
    <property type="match status" value="1"/>
</dbReference>
<evidence type="ECO:0000256" key="3">
    <source>
        <dbReference type="ARBA" id="ARBA00011354"/>
    </source>
</evidence>
<dbReference type="InterPro" id="IPR027303">
    <property type="entry name" value="Gln_synth_gly_rich_site"/>
</dbReference>
<organism evidence="25 26">
    <name type="scientific">Trichormus variabilis SAG 1403-4b</name>
    <dbReference type="NCBI Taxonomy" id="447716"/>
    <lineage>
        <taxon>Bacteria</taxon>
        <taxon>Bacillati</taxon>
        <taxon>Cyanobacteriota</taxon>
        <taxon>Cyanophyceae</taxon>
        <taxon>Nostocales</taxon>
        <taxon>Nostocaceae</taxon>
        <taxon>Trichormus</taxon>
    </lineage>
</organism>
<feature type="binding site" evidence="17">
    <location>
        <position position="131"/>
    </location>
    <ligand>
        <name>Mg(2+)</name>
        <dbReference type="ChEBI" id="CHEBI:18420"/>
        <label>1</label>
    </ligand>
</feature>
<comment type="caution">
    <text evidence="25">The sequence shown here is derived from an EMBL/GenBank/DDBJ whole genome shotgun (WGS) entry which is preliminary data.</text>
</comment>
<accession>A0A3S1BRA4</accession>
<dbReference type="GO" id="GO:0004356">
    <property type="term" value="F:glutamine synthetase activity"/>
    <property type="evidence" value="ECO:0007669"/>
    <property type="project" value="UniProtKB-EC"/>
</dbReference>
<dbReference type="AlphaFoldDB" id="A0A3S1BRA4"/>
<feature type="binding site" evidence="15">
    <location>
        <begin position="271"/>
        <end position="272"/>
    </location>
    <ligand>
        <name>L-glutamate</name>
        <dbReference type="ChEBI" id="CHEBI:29985"/>
    </ligand>
</feature>
<evidence type="ECO:0000256" key="12">
    <source>
        <dbReference type="ARBA" id="ARBA00022842"/>
    </source>
</evidence>
<keyword evidence="26" id="KW-1185">Reference proteome</keyword>
<dbReference type="PROSITE" id="PS00181">
    <property type="entry name" value="GLNA_ATP"/>
    <property type="match status" value="1"/>
</dbReference>
<dbReference type="GO" id="GO:0005524">
    <property type="term" value="F:ATP binding"/>
    <property type="evidence" value="ECO:0007669"/>
    <property type="project" value="UniProtKB-KW"/>
</dbReference>
<comment type="catalytic activity">
    <reaction evidence="14 22">
        <text>L-glutamate + NH4(+) + ATP = L-glutamine + ADP + phosphate + H(+)</text>
        <dbReference type="Rhea" id="RHEA:16169"/>
        <dbReference type="ChEBI" id="CHEBI:15378"/>
        <dbReference type="ChEBI" id="CHEBI:28938"/>
        <dbReference type="ChEBI" id="CHEBI:29985"/>
        <dbReference type="ChEBI" id="CHEBI:30616"/>
        <dbReference type="ChEBI" id="CHEBI:43474"/>
        <dbReference type="ChEBI" id="CHEBI:58359"/>
        <dbReference type="ChEBI" id="CHEBI:456216"/>
        <dbReference type="EC" id="6.3.1.2"/>
    </reaction>
</comment>
<reference evidence="25 26" key="1">
    <citation type="journal article" date="2019" name="Genome Biol. Evol.">
        <title>Day and night: Metabolic profiles and evolutionary relationships of six axenic non-marine cyanobacteria.</title>
        <authorList>
            <person name="Will S.E."/>
            <person name="Henke P."/>
            <person name="Boedeker C."/>
            <person name="Huang S."/>
            <person name="Brinkmann H."/>
            <person name="Rohde M."/>
            <person name="Jarek M."/>
            <person name="Friedl T."/>
            <person name="Seufert S."/>
            <person name="Schumacher M."/>
            <person name="Overmann J."/>
            <person name="Neumann-Schaal M."/>
            <person name="Petersen J."/>
        </authorList>
    </citation>
    <scope>NUCLEOTIDE SEQUENCE [LARGE SCALE GENOMIC DNA]</scope>
    <source>
        <strain evidence="25 26">SAG 1403-4b</strain>
    </source>
</reference>
<evidence type="ECO:0000256" key="9">
    <source>
        <dbReference type="ARBA" id="ARBA00022723"/>
    </source>
</evidence>
<evidence type="ECO:0000256" key="19">
    <source>
        <dbReference type="PROSITE-ProRule" id="PRU01330"/>
    </source>
</evidence>
<dbReference type="SMART" id="SM01230">
    <property type="entry name" value="Gln-synt_C"/>
    <property type="match status" value="1"/>
</dbReference>
<dbReference type="GO" id="GO:0019740">
    <property type="term" value="P:nitrogen utilization"/>
    <property type="evidence" value="ECO:0007669"/>
    <property type="project" value="TreeGrafter"/>
</dbReference>
<sequence length="477" mass="53672">MTTPQEVLKRIKDEKIQMIDLKFIDTPGTWQHLTVFHNQIDESSFTDGVPFDGSSIRGWKGIEESDMTMVLDPNTAWIDPFMKEPTLSIICSIKEPRTGEWYNRCPRVIAQKAIEYLASTGLGDTAFFGPEAEFFIFDDVRYDQTANEGYYHVDSVEGRWNTGRKGKNGEVDGPNLGYKTRFKEGYFPVPPTDSFQDIRTEMLLTMAACGVPIEKQHHEVATGGQCELGFKFGKLIEAADWLMTYKYVIKNVARKYGKTVTFMPKPIFGDNGSGMHCHQSIWKDGQPLFAGDKYAGMSEMGLYYIGGILKHAPALLAITNPTTNSYKRLVPGYEAPVNLAYSQGNRSASVRIPLSGDNPKAKRLEFRCPDATSNPYLAFAAMLCAGIDGIKNKIHPGEPLDKNIYELSPEELAKIPSTPGSLELALEALENDHAFLTDTGVFSEDFIQNWIDYKLANEVKQMQLRPHPYEFFLYYDC</sequence>
<dbReference type="PANTHER" id="PTHR43407:SF1">
    <property type="entry name" value="LENGSIN"/>
    <property type="match status" value="1"/>
</dbReference>
<dbReference type="OrthoDB" id="9807095at2"/>
<keyword evidence="12 17" id="KW-0460">Magnesium</keyword>
<evidence type="ECO:0000256" key="4">
    <source>
        <dbReference type="ARBA" id="ARBA00012937"/>
    </source>
</evidence>
<evidence type="ECO:0000256" key="2">
    <source>
        <dbReference type="ARBA" id="ARBA00009897"/>
    </source>
</evidence>
<evidence type="ECO:0000256" key="11">
    <source>
        <dbReference type="ARBA" id="ARBA00022840"/>
    </source>
</evidence>
<evidence type="ECO:0000259" key="24">
    <source>
        <dbReference type="PROSITE" id="PS51987"/>
    </source>
</evidence>
<evidence type="ECO:0000256" key="10">
    <source>
        <dbReference type="ARBA" id="ARBA00022741"/>
    </source>
</evidence>
<dbReference type="InterPro" id="IPR027302">
    <property type="entry name" value="Gln_synth_N_conserv_site"/>
</dbReference>
<comment type="subcellular location">
    <subcellularLocation>
        <location evidence="1 21">Cytoplasm</location>
    </subcellularLocation>
</comment>
<keyword evidence="9 17" id="KW-0479">Metal-binding</keyword>
<dbReference type="PANTHER" id="PTHR43407">
    <property type="entry name" value="GLUTAMINE SYNTHETASE"/>
    <property type="match status" value="1"/>
</dbReference>
<dbReference type="InterPro" id="IPR014746">
    <property type="entry name" value="Gln_synth/guanido_kin_cat_dom"/>
</dbReference>
<evidence type="ECO:0000256" key="22">
    <source>
        <dbReference type="RuleBase" id="RU004356"/>
    </source>
</evidence>
<feature type="binding site" evidence="16">
    <location>
        <position position="346"/>
    </location>
    <ligand>
        <name>ATP</name>
        <dbReference type="ChEBI" id="CHEBI:30616"/>
    </ligand>
</feature>
<keyword evidence="8 22" id="KW-0436">Ligase</keyword>
<evidence type="ECO:0000256" key="16">
    <source>
        <dbReference type="PIRSR" id="PIRSR604809-2"/>
    </source>
</evidence>
<dbReference type="InterPro" id="IPR036651">
    <property type="entry name" value="Gln_synt_N_sf"/>
</dbReference>
<evidence type="ECO:0000256" key="13">
    <source>
        <dbReference type="ARBA" id="ARBA00045640"/>
    </source>
</evidence>
<feature type="binding site" evidence="16">
    <location>
        <begin position="278"/>
        <end position="280"/>
    </location>
    <ligand>
        <name>ATP</name>
        <dbReference type="ChEBI" id="CHEBI:30616"/>
    </ligand>
</feature>
<dbReference type="Pfam" id="PF03951">
    <property type="entry name" value="Gln-synt_N"/>
    <property type="match status" value="1"/>
</dbReference>
<dbReference type="GO" id="GO:0006542">
    <property type="term" value="P:glutamine biosynthetic process"/>
    <property type="evidence" value="ECO:0007669"/>
    <property type="project" value="InterPro"/>
</dbReference>
<evidence type="ECO:0000256" key="15">
    <source>
        <dbReference type="PIRSR" id="PIRSR604809-1"/>
    </source>
</evidence>
<comment type="subunit">
    <text evidence="3 21">Oligomer of 12 subunits arranged in the form of two hexagons.</text>
</comment>
<feature type="binding site" evidence="15">
    <location>
        <position position="328"/>
    </location>
    <ligand>
        <name>L-glutamate</name>
        <dbReference type="ChEBI" id="CHEBI:29985"/>
    </ligand>
</feature>
<dbReference type="Pfam" id="PF00120">
    <property type="entry name" value="Gln-synt_C"/>
    <property type="match status" value="1"/>
</dbReference>
<dbReference type="NCBIfam" id="TIGR00653">
    <property type="entry name" value="GlnA"/>
    <property type="match status" value="1"/>
</dbReference>
<dbReference type="GO" id="GO:0016020">
    <property type="term" value="C:membrane"/>
    <property type="evidence" value="ECO:0007669"/>
    <property type="project" value="TreeGrafter"/>
</dbReference>
<comment type="function">
    <text evidence="13">Involved in nitrogen metabolism via ammonium assimilation. Catalyzes the ATP-dependent biosynthesis of glutamine from glutamate and ammonia.</text>
</comment>
<evidence type="ECO:0000256" key="14">
    <source>
        <dbReference type="ARBA" id="ARBA00049436"/>
    </source>
</evidence>
<evidence type="ECO:0000313" key="26">
    <source>
        <dbReference type="Proteomes" id="UP000276103"/>
    </source>
</evidence>
<feature type="binding site" evidence="15">
    <location>
        <position position="334"/>
    </location>
    <ligand>
        <name>L-glutamate</name>
        <dbReference type="ChEBI" id="CHEBI:29985"/>
    </ligand>
</feature>
<evidence type="ECO:0000256" key="17">
    <source>
        <dbReference type="PIRSR" id="PIRSR604809-3"/>
    </source>
</evidence>
<evidence type="ECO:0000256" key="18">
    <source>
        <dbReference type="PIRSR" id="PIRSR604809-50"/>
    </source>
</evidence>
<feature type="binding site" evidence="16">
    <location>
        <position position="360"/>
    </location>
    <ligand>
        <name>ATP</name>
        <dbReference type="ChEBI" id="CHEBI:30616"/>
    </ligand>
</feature>
<evidence type="ECO:0000256" key="8">
    <source>
        <dbReference type="ARBA" id="ARBA00022598"/>
    </source>
</evidence>
<comment type="similarity">
    <text evidence="2 19 20">Belongs to the glutamine synthetase family.</text>
</comment>
<dbReference type="Gene3D" id="3.30.590.10">
    <property type="entry name" value="Glutamine synthetase/guanido kinase, catalytic domain"/>
    <property type="match status" value="1"/>
</dbReference>
<feature type="domain" description="GS beta-grasp" evidence="23">
    <location>
        <begin position="14"/>
        <end position="99"/>
    </location>
</feature>
<dbReference type="PROSITE" id="PS51987">
    <property type="entry name" value="GS_CATALYTIC"/>
    <property type="match status" value="1"/>
</dbReference>
<dbReference type="GO" id="GO:0046872">
    <property type="term" value="F:metal ion binding"/>
    <property type="evidence" value="ECO:0007669"/>
    <property type="project" value="UniProtKB-KW"/>
</dbReference>
<evidence type="ECO:0000259" key="23">
    <source>
        <dbReference type="PROSITE" id="PS51986"/>
    </source>
</evidence>
<dbReference type="PROSITE" id="PS51986">
    <property type="entry name" value="GS_BETA_GRASP"/>
    <property type="match status" value="1"/>
</dbReference>
<keyword evidence="6 21" id="KW-0963">Cytoplasm</keyword>
<dbReference type="Gene3D" id="3.10.20.70">
    <property type="entry name" value="Glutamine synthetase, N-terminal domain"/>
    <property type="match status" value="1"/>
</dbReference>
<dbReference type="PROSITE" id="PS00182">
    <property type="entry name" value="GLNA_ADENYLATION"/>
    <property type="match status" value="1"/>
</dbReference>
<dbReference type="PROSITE" id="PS00180">
    <property type="entry name" value="GLNA_1"/>
    <property type="match status" value="1"/>
</dbReference>
<feature type="domain" description="GS catalytic" evidence="24">
    <location>
        <begin position="106"/>
        <end position="477"/>
    </location>
</feature>
<feature type="binding site" evidence="17">
    <location>
        <position position="219"/>
    </location>
    <ligand>
        <name>Mg(2+)</name>
        <dbReference type="ChEBI" id="CHEBI:18420"/>
        <label>2</label>
    </ligand>
</feature>
<dbReference type="InterPro" id="IPR008147">
    <property type="entry name" value="Gln_synt_N"/>
</dbReference>
<dbReference type="InterPro" id="IPR008146">
    <property type="entry name" value="Gln_synth_cat_dom"/>
</dbReference>
<proteinExistence type="inferred from homology"/>
<gene>
    <name evidence="25" type="ORF">DSM107003_43350</name>
</gene>
<keyword evidence="7 18" id="KW-0597">Phosphoprotein</keyword>
<feature type="modified residue" description="O-AMP-tyrosine" evidence="18">
    <location>
        <position position="405"/>
    </location>
</feature>
<dbReference type="RefSeq" id="WP_127056146.1">
    <property type="nucleotide sequence ID" value="NZ_RSCM01000018.1"/>
</dbReference>
<dbReference type="SUPFAM" id="SSF55931">
    <property type="entry name" value="Glutamine synthetase/guanido kinase"/>
    <property type="match status" value="1"/>
</dbReference>
<feature type="binding site" evidence="17">
    <location>
        <position position="133"/>
    </location>
    <ligand>
        <name>Mg(2+)</name>
        <dbReference type="ChEBI" id="CHEBI:18420"/>
        <label>1</label>
    </ligand>
</feature>
<dbReference type="InterPro" id="IPR004809">
    <property type="entry name" value="Gln_synth_I"/>
</dbReference>
<feature type="binding site" evidence="17">
    <location>
        <position position="227"/>
    </location>
    <ligand>
        <name>Mg(2+)</name>
        <dbReference type="ChEBI" id="CHEBI:18420"/>
        <label>2</label>
    </ligand>
</feature>
<feature type="binding site" evidence="15">
    <location>
        <position position="346"/>
    </location>
    <ligand>
        <name>L-glutamate</name>
        <dbReference type="ChEBI" id="CHEBI:29985"/>
    </ligand>
</feature>
<protein>
    <recommendedName>
        <fullName evidence="5 22">Glutamine synthetase</fullName>
        <ecNumber evidence="4 22">6.3.1.2</ecNumber>
    </recommendedName>
</protein>
<comment type="cofactor">
    <cofactor evidence="17">
        <name>Mg(2+)</name>
        <dbReference type="ChEBI" id="CHEBI:18420"/>
    </cofactor>
    <text evidence="17">Binds 2 Mg(2+) ions per subunit.</text>
</comment>
<dbReference type="EC" id="6.3.1.2" evidence="4 22"/>
<dbReference type="Proteomes" id="UP000276103">
    <property type="component" value="Unassembled WGS sequence"/>
</dbReference>
<name>A0A3S1BRA4_ANAVA</name>
<feature type="binding site" evidence="17">
    <location>
        <position position="276"/>
    </location>
    <ligand>
        <name>Mg(2+)</name>
        <dbReference type="ChEBI" id="CHEBI:18420"/>
        <label>1</label>
    </ligand>
</feature>
<dbReference type="EMBL" id="RSCM01000018">
    <property type="protein sequence ID" value="RUS93539.1"/>
    <property type="molecule type" value="Genomic_DNA"/>
</dbReference>
<dbReference type="GO" id="GO:0005737">
    <property type="term" value="C:cytoplasm"/>
    <property type="evidence" value="ECO:0007669"/>
    <property type="project" value="UniProtKB-SubCell"/>
</dbReference>
<evidence type="ECO:0000256" key="7">
    <source>
        <dbReference type="ARBA" id="ARBA00022553"/>
    </source>
</evidence>
<keyword evidence="11 16" id="KW-0067">ATP-binding</keyword>
<evidence type="ECO:0000256" key="21">
    <source>
        <dbReference type="RuleBase" id="RU000387"/>
    </source>
</evidence>
<dbReference type="InterPro" id="IPR001637">
    <property type="entry name" value="Gln_synth_I_adenylation_site"/>
</dbReference>
<feature type="binding site" evidence="16">
    <location>
        <position position="214"/>
    </location>
    <ligand>
        <name>ATP</name>
        <dbReference type="ChEBI" id="CHEBI:30616"/>
    </ligand>
</feature>
<evidence type="ECO:0000256" key="20">
    <source>
        <dbReference type="RuleBase" id="RU000384"/>
    </source>
</evidence>
<keyword evidence="10 16" id="KW-0547">Nucleotide-binding</keyword>